<dbReference type="Proteomes" id="UP000501914">
    <property type="component" value="Chromosome"/>
</dbReference>
<dbReference type="Pfam" id="PF23493">
    <property type="entry name" value="CysS_C"/>
    <property type="match status" value="1"/>
</dbReference>
<keyword evidence="1" id="KW-0472">Membrane</keyword>
<dbReference type="InterPro" id="IPR057798">
    <property type="entry name" value="PH_YqeB"/>
</dbReference>
<dbReference type="RefSeq" id="WP_167872917.1">
    <property type="nucleotide sequence ID" value="NZ_CP048852.1"/>
</dbReference>
<feature type="domain" description="YqeB PH" evidence="3">
    <location>
        <begin position="8"/>
        <end position="158"/>
    </location>
</feature>
<protein>
    <submittedName>
        <fullName evidence="4">DUF308 domain-containing protein</fullName>
    </submittedName>
</protein>
<accession>A0A6H0WN20</accession>
<proteinExistence type="predicted"/>
<dbReference type="AlphaFoldDB" id="A0A6H0WN20"/>
<feature type="transmembrane region" description="Helical" evidence="1">
    <location>
        <begin position="65"/>
        <end position="89"/>
    </location>
</feature>
<evidence type="ECO:0000256" key="1">
    <source>
        <dbReference type="SAM" id="Phobius"/>
    </source>
</evidence>
<dbReference type="InterPro" id="IPR056411">
    <property type="entry name" value="CysS_C"/>
</dbReference>
<dbReference type="KEGG" id="bteq:G4P54_13460"/>
<keyword evidence="1" id="KW-0812">Transmembrane</keyword>
<gene>
    <name evidence="4" type="ORF">G4P54_13460</name>
</gene>
<organism evidence="4 5">
    <name type="scientific">Bacillus tequilensis</name>
    <dbReference type="NCBI Taxonomy" id="227866"/>
    <lineage>
        <taxon>Bacteria</taxon>
        <taxon>Bacillati</taxon>
        <taxon>Bacillota</taxon>
        <taxon>Bacilli</taxon>
        <taxon>Bacillales</taxon>
        <taxon>Bacillaceae</taxon>
        <taxon>Bacillus</taxon>
    </lineage>
</organism>
<reference evidence="4 5" key="1">
    <citation type="submission" date="2020-02" db="EMBL/GenBank/DDBJ databases">
        <title>Genome sequencing, annotation and comparative genomic analysis of Bacillus tequilensis EA-CB0015, an effective biological control agent against Pseudocercospora fijiensis in banana plants.</title>
        <authorList>
            <person name="Cuellar-Gaviria T.Z."/>
            <person name="Ju K.-S."/>
            <person name="Villegas-Escobar V."/>
        </authorList>
    </citation>
    <scope>NUCLEOTIDE SEQUENCE [LARGE SCALE GENOMIC DNA]</scope>
    <source>
        <strain evidence="4 5">EA-CB0015</strain>
    </source>
</reference>
<feature type="domain" description="Cysteinyl-tRNA ligase anticodon binding" evidence="2">
    <location>
        <begin position="176"/>
        <end position="225"/>
    </location>
</feature>
<evidence type="ECO:0000259" key="2">
    <source>
        <dbReference type="Pfam" id="PF23493"/>
    </source>
</evidence>
<feature type="transmembrane region" description="Helical" evidence="1">
    <location>
        <begin position="16"/>
        <end position="35"/>
    </location>
</feature>
<keyword evidence="5" id="KW-1185">Reference proteome</keyword>
<evidence type="ECO:0000259" key="3">
    <source>
        <dbReference type="Pfam" id="PF23494"/>
    </source>
</evidence>
<sequence length="240" mass="27183">MLHDQPHTTIGVTKTAVYFFYAILAIIGLTIGYFIPQFAKWALFLPWIPFEGLLRLVTSFHGSPAAFITALLGMSAGLWFAHTVMAMLLSVKITDDTVELIKGKNVQTIRSADIALVFIDHKRLVLLGTAGYELVREEIDEKPGKVEKAFRQHHYEWAADGDPFKDQFRRWIPDAPDLSPGAHALLKARHKALKGEETDDVEEFRLELAQLGIVVRDEGTRQYWRKAATYQPNIQHREGS</sequence>
<name>A0A6H0WN20_9BACI</name>
<keyword evidence="1" id="KW-1133">Transmembrane helix</keyword>
<evidence type="ECO:0000313" key="4">
    <source>
        <dbReference type="EMBL" id="QIW80736.1"/>
    </source>
</evidence>
<dbReference type="Pfam" id="PF23494">
    <property type="entry name" value="bPH_10"/>
    <property type="match status" value="1"/>
</dbReference>
<dbReference type="EMBL" id="CP048852">
    <property type="protein sequence ID" value="QIW80736.1"/>
    <property type="molecule type" value="Genomic_DNA"/>
</dbReference>
<evidence type="ECO:0000313" key="5">
    <source>
        <dbReference type="Proteomes" id="UP000501914"/>
    </source>
</evidence>